<feature type="non-terminal residue" evidence="5">
    <location>
        <position position="246"/>
    </location>
</feature>
<dbReference type="EMBL" id="KF471079">
    <property type="protein sequence ID" value="AHG29540.1"/>
    <property type="molecule type" value="mRNA"/>
</dbReference>
<dbReference type="GO" id="GO:0038023">
    <property type="term" value="F:signaling receptor activity"/>
    <property type="evidence" value="ECO:0007669"/>
    <property type="project" value="TreeGrafter"/>
</dbReference>
<dbReference type="AlphaFoldDB" id="A0A0B4L490"/>
<dbReference type="PANTHER" id="PTHR10517">
    <property type="entry name" value="FOLATE RECEPTOR"/>
    <property type="match status" value="1"/>
</dbReference>
<dbReference type="Pfam" id="PF03024">
    <property type="entry name" value="Folate_rec"/>
    <property type="match status" value="1"/>
</dbReference>
<keyword evidence="2" id="KW-0732">Signal</keyword>
<accession>A0A0B4L490</accession>
<gene>
    <name evidence="5" type="primary">ats1</name>
</gene>
<evidence type="ECO:0000256" key="3">
    <source>
        <dbReference type="ARBA" id="ARBA00023157"/>
    </source>
</evidence>
<proteinExistence type="evidence at transcript level"/>
<protein>
    <submittedName>
        <fullName evidence="5">Ats1</fullName>
    </submittedName>
</protein>
<reference evidence="5" key="1">
    <citation type="submission" date="2013-07" db="EMBL/GenBank/DDBJ databases">
        <title>Riboswitches are present across eukaryotes and reveal alternatives to vitamin B1 uptake in widespread marine microbes.</title>
        <authorList>
            <person name="Worden A.Z."/>
            <person name="McRose D."/>
            <person name="Sudek S."/>
            <person name="Yu H."/>
        </authorList>
    </citation>
    <scope>NUCLEOTIDE SEQUENCE</scope>
</reference>
<evidence type="ECO:0000256" key="2">
    <source>
        <dbReference type="ARBA" id="ARBA00022729"/>
    </source>
</evidence>
<dbReference type="InterPro" id="IPR004269">
    <property type="entry name" value="Folate_rcpt"/>
</dbReference>
<name>A0A0B4L490_9CHLO</name>
<evidence type="ECO:0000313" key="5">
    <source>
        <dbReference type="EMBL" id="AHG29540.1"/>
    </source>
</evidence>
<sequence length="246" mass="28024">MDKTVTSALGRDENCEVCHVRYHHKDVADATDFGNDPEQWCKQYQDNSCCTLETANNIHNDQLYGDEYRWDRCGELSPACMKHFINEACFYECDVHVGKWRKHDDCMDGTEPNGWQIAGMPIKASECDQFFDDCRSDRFCVNGNDKSLFSVSTCAESECKSFSEIYANGKEMCELLWDNAFVYETNEEHAYTWGFEVGEPNPNNHIAASKAFPEACPDFSPSMDACHSVLTDLDDRVNFVQSQVNA</sequence>
<feature type="domain" description="Folate receptor-like" evidence="4">
    <location>
        <begin position="18"/>
        <end position="188"/>
    </location>
</feature>
<keyword evidence="3" id="KW-1015">Disulfide bond</keyword>
<dbReference type="InterPro" id="IPR018143">
    <property type="entry name" value="Folate_rcpt-like"/>
</dbReference>
<dbReference type="PANTHER" id="PTHR10517:SF14">
    <property type="entry name" value="FOLATE RECEPTOR 1-RELATED"/>
    <property type="match status" value="1"/>
</dbReference>
<evidence type="ECO:0000259" key="4">
    <source>
        <dbReference type="Pfam" id="PF03024"/>
    </source>
</evidence>
<comment type="similarity">
    <text evidence="1">Belongs to the folate receptor family.</text>
</comment>
<organism evidence="5">
    <name type="scientific">Pyramimonas parkeae</name>
    <dbReference type="NCBI Taxonomy" id="36894"/>
    <lineage>
        <taxon>Eukaryota</taxon>
        <taxon>Viridiplantae</taxon>
        <taxon>Chlorophyta</taxon>
        <taxon>Pyramimonadophyceae</taxon>
        <taxon>Pyramimonadales</taxon>
        <taxon>Pyramimonadaceae</taxon>
        <taxon>Pyramimonas</taxon>
        <taxon>Pyramimonas subgen. Trichocystis</taxon>
    </lineage>
</organism>
<evidence type="ECO:0000256" key="1">
    <source>
        <dbReference type="ARBA" id="ARBA00007932"/>
    </source>
</evidence>
<dbReference type="GO" id="GO:0009897">
    <property type="term" value="C:external side of plasma membrane"/>
    <property type="evidence" value="ECO:0007669"/>
    <property type="project" value="TreeGrafter"/>
</dbReference>